<dbReference type="Proteomes" id="UP000516422">
    <property type="component" value="Chromosome"/>
</dbReference>
<dbReference type="KEGG" id="sgf:HEP81_00187"/>
<name>A0A7H1PR44_9ACTN</name>
<organism evidence="3 4">
    <name type="scientific">Streptomyces griseofuscus</name>
    <dbReference type="NCBI Taxonomy" id="146922"/>
    <lineage>
        <taxon>Bacteria</taxon>
        <taxon>Bacillati</taxon>
        <taxon>Actinomycetota</taxon>
        <taxon>Actinomycetes</taxon>
        <taxon>Kitasatosporales</taxon>
        <taxon>Streptomycetaceae</taxon>
        <taxon>Streptomyces</taxon>
    </lineage>
</organism>
<dbReference type="CDD" id="cd07043">
    <property type="entry name" value="STAS_anti-anti-sigma_factors"/>
    <property type="match status" value="1"/>
</dbReference>
<accession>A0A7H1PR44</accession>
<dbReference type="Pfam" id="PF01740">
    <property type="entry name" value="STAS"/>
    <property type="match status" value="1"/>
</dbReference>
<feature type="region of interest" description="Disordered" evidence="1">
    <location>
        <begin position="111"/>
        <end position="131"/>
    </location>
</feature>
<protein>
    <submittedName>
        <fullName evidence="3">Anti-sigma factor antagonist</fullName>
    </submittedName>
</protein>
<sequence length="131" mass="14299">MTGYVPPEFSVEIAEEQTRCTVRVAGELDYDTSDELVETVVVLLRHRPRTSAVRLDFSGLTWIDSSGLSALLMIRRTTSAIGAVLCLDNRPGFLDQRLRLTDILDHLTGPAMSAAPHGLGEEDDTTRAGVT</sequence>
<evidence type="ECO:0000313" key="4">
    <source>
        <dbReference type="Proteomes" id="UP000516422"/>
    </source>
</evidence>
<dbReference type="RefSeq" id="WP_051850785.1">
    <property type="nucleotide sequence ID" value="NZ_CP051006.1"/>
</dbReference>
<dbReference type="SUPFAM" id="SSF52091">
    <property type="entry name" value="SpoIIaa-like"/>
    <property type="match status" value="1"/>
</dbReference>
<evidence type="ECO:0000313" key="3">
    <source>
        <dbReference type="EMBL" id="QNT90524.1"/>
    </source>
</evidence>
<dbReference type="AlphaFoldDB" id="A0A7H1PR44"/>
<reference evidence="3 4" key="1">
    <citation type="submission" date="2020-04" db="EMBL/GenBank/DDBJ databases">
        <title>Characterization and engineering of Streptomyces griseofuscus DSM40191 as a potential heterologous host for expression of BGCs.</title>
        <authorList>
            <person name="Gren T."/>
            <person name="Whitford C.M."/>
            <person name="Mohite O.S."/>
            <person name="Joergensen T.S."/>
            <person name="Nielsen J.B."/>
            <person name="Lee S.Y."/>
            <person name="Weber T."/>
        </authorList>
    </citation>
    <scope>NUCLEOTIDE SEQUENCE [LARGE SCALE GENOMIC DNA]</scope>
    <source>
        <strain evidence="3 4">DSM 40191</strain>
    </source>
</reference>
<dbReference type="PROSITE" id="PS50801">
    <property type="entry name" value="STAS"/>
    <property type="match status" value="1"/>
</dbReference>
<dbReference type="EMBL" id="CP051006">
    <property type="protein sequence ID" value="QNT90524.1"/>
    <property type="molecule type" value="Genomic_DNA"/>
</dbReference>
<dbReference type="GeneID" id="91459857"/>
<dbReference type="InterPro" id="IPR036513">
    <property type="entry name" value="STAS_dom_sf"/>
</dbReference>
<dbReference type="Gene3D" id="3.30.750.24">
    <property type="entry name" value="STAS domain"/>
    <property type="match status" value="1"/>
</dbReference>
<evidence type="ECO:0000256" key="1">
    <source>
        <dbReference type="SAM" id="MobiDB-lite"/>
    </source>
</evidence>
<proteinExistence type="predicted"/>
<evidence type="ECO:0000259" key="2">
    <source>
        <dbReference type="PROSITE" id="PS50801"/>
    </source>
</evidence>
<feature type="domain" description="STAS" evidence="2">
    <location>
        <begin position="9"/>
        <end position="107"/>
    </location>
</feature>
<gene>
    <name evidence="3" type="ORF">HEP81_00187</name>
</gene>
<dbReference type="InterPro" id="IPR002645">
    <property type="entry name" value="STAS_dom"/>
</dbReference>